<dbReference type="AlphaFoldDB" id="K2SC79"/>
<dbReference type="EMBL" id="AHHD01000007">
    <property type="protein sequence ID" value="EKG22527.1"/>
    <property type="molecule type" value="Genomic_DNA"/>
</dbReference>
<sequence>MYLSITRTMQPTTSMFGSGLDAEAASMQRLSDITTRLTWNLSACKCGPKHAKAAIKNIRRDLAHLEKMPFVSSSAIRESEINVVLQDLMQSTIPGKDMHRNAEAVHQNFSNIVLADDLISWSSDRPSDANDATALDLCLGIFFIDTFFLKSVHKL</sequence>
<protein>
    <submittedName>
        <fullName evidence="1">Uncharacterized protein</fullName>
    </submittedName>
</protein>
<accession>K2SC79</accession>
<evidence type="ECO:0000313" key="1">
    <source>
        <dbReference type="EMBL" id="EKG22527.1"/>
    </source>
</evidence>
<dbReference type="VEuPathDB" id="FungiDB:MPH_00100"/>
<dbReference type="HOGENOM" id="CLU_1695811_0_0_1"/>
<gene>
    <name evidence="1" type="ORF">MPH_00100</name>
</gene>
<dbReference type="InParanoid" id="K2SC79"/>
<comment type="caution">
    <text evidence="1">The sequence shown here is derived from an EMBL/GenBank/DDBJ whole genome shotgun (WGS) entry which is preliminary data.</text>
</comment>
<dbReference type="OrthoDB" id="10667171at2759"/>
<proteinExistence type="predicted"/>
<dbReference type="Proteomes" id="UP000007129">
    <property type="component" value="Unassembled WGS sequence"/>
</dbReference>
<name>K2SC79_MACPH</name>
<organism evidence="1 2">
    <name type="scientific">Macrophomina phaseolina (strain MS6)</name>
    <name type="common">Charcoal rot fungus</name>
    <dbReference type="NCBI Taxonomy" id="1126212"/>
    <lineage>
        <taxon>Eukaryota</taxon>
        <taxon>Fungi</taxon>
        <taxon>Dikarya</taxon>
        <taxon>Ascomycota</taxon>
        <taxon>Pezizomycotina</taxon>
        <taxon>Dothideomycetes</taxon>
        <taxon>Dothideomycetes incertae sedis</taxon>
        <taxon>Botryosphaeriales</taxon>
        <taxon>Botryosphaeriaceae</taxon>
        <taxon>Macrophomina</taxon>
    </lineage>
</organism>
<reference evidence="1 2" key="1">
    <citation type="journal article" date="2012" name="BMC Genomics">
        <title>Tools to kill: Genome of one of the most destructive plant pathogenic fungi Macrophomina phaseolina.</title>
        <authorList>
            <person name="Islam M.S."/>
            <person name="Haque M.S."/>
            <person name="Islam M.M."/>
            <person name="Emdad E.M."/>
            <person name="Halim A."/>
            <person name="Hossen Q.M.M."/>
            <person name="Hossain M.Z."/>
            <person name="Ahmed B."/>
            <person name="Rahim S."/>
            <person name="Rahman M.S."/>
            <person name="Alam M.M."/>
            <person name="Hou S."/>
            <person name="Wan X."/>
            <person name="Saito J.A."/>
            <person name="Alam M."/>
        </authorList>
    </citation>
    <scope>NUCLEOTIDE SEQUENCE [LARGE SCALE GENOMIC DNA]</scope>
    <source>
        <strain evidence="1 2">MS6</strain>
    </source>
</reference>
<evidence type="ECO:0000313" key="2">
    <source>
        <dbReference type="Proteomes" id="UP000007129"/>
    </source>
</evidence>